<dbReference type="EMBL" id="JFBT01000001">
    <property type="protein sequence ID" value="EXG82769.1"/>
    <property type="molecule type" value="Genomic_DNA"/>
</dbReference>
<dbReference type="AlphaFoldDB" id="A0A010ZVT4"/>
<dbReference type="PANTHER" id="PTHR43537">
    <property type="entry name" value="TRANSCRIPTIONAL REGULATOR, GNTR FAMILY"/>
    <property type="match status" value="1"/>
</dbReference>
<proteinExistence type="predicted"/>
<dbReference type="InterPro" id="IPR036388">
    <property type="entry name" value="WH-like_DNA-bd_sf"/>
</dbReference>
<dbReference type="Pfam" id="PF00392">
    <property type="entry name" value="GntR"/>
    <property type="match status" value="1"/>
</dbReference>
<dbReference type="GO" id="GO:0003700">
    <property type="term" value="F:DNA-binding transcription factor activity"/>
    <property type="evidence" value="ECO:0007669"/>
    <property type="project" value="InterPro"/>
</dbReference>
<dbReference type="Proteomes" id="UP000021053">
    <property type="component" value="Unassembled WGS sequence"/>
</dbReference>
<sequence>MLERAPLLADSVVTEVRDRIRTHRLVPGHTYSVYQLADELGVSRSPVREGLVKLAEAGVVRFRRNRGFQVLLPEPRDIAEIFAVRVALEVPAARRAATRGSDDALTAIAECMSELERTTDPAPFWERDRALHRLILLASGNRRAAATVDELRAITSLLDAPTDRTRAAVCAEHRPIVDALVARDAGAAAAAMRAHLSSTALLLMARAAPGDPAITTVWADLSAEDGR</sequence>
<dbReference type="InterPro" id="IPR000524">
    <property type="entry name" value="Tscrpt_reg_HTH_GntR"/>
</dbReference>
<reference evidence="5 6" key="1">
    <citation type="submission" date="2013-07" db="EMBL/GenBank/DDBJ databases">
        <authorList>
            <consortium name="DOE Joint Genome Institute"/>
            <person name="Eisen J."/>
            <person name="Huntemann M."/>
            <person name="Han J."/>
            <person name="Chen A."/>
            <person name="Kyrpides N."/>
            <person name="Mavromatis K."/>
            <person name="Markowitz V."/>
            <person name="Palaniappan K."/>
            <person name="Ivanova N."/>
            <person name="Schaumberg A."/>
            <person name="Pati A."/>
            <person name="Liolios K."/>
            <person name="Nordberg H.P."/>
            <person name="Cantor M.N."/>
            <person name="Hua S.X."/>
            <person name="Woyke T."/>
        </authorList>
    </citation>
    <scope>NUCLEOTIDE SEQUENCE [LARGE SCALE GENOMIC DNA]</scope>
    <source>
        <strain evidence="5 6">DSM 44712</strain>
    </source>
</reference>
<evidence type="ECO:0000259" key="4">
    <source>
        <dbReference type="PROSITE" id="PS50949"/>
    </source>
</evidence>
<dbReference type="Gene3D" id="1.20.120.530">
    <property type="entry name" value="GntR ligand-binding domain-like"/>
    <property type="match status" value="1"/>
</dbReference>
<accession>A0A010ZVT4</accession>
<evidence type="ECO:0000256" key="2">
    <source>
        <dbReference type="ARBA" id="ARBA00023125"/>
    </source>
</evidence>
<evidence type="ECO:0000256" key="1">
    <source>
        <dbReference type="ARBA" id="ARBA00023015"/>
    </source>
</evidence>
<keyword evidence="2" id="KW-0238">DNA-binding</keyword>
<dbReference type="Gene3D" id="1.10.10.10">
    <property type="entry name" value="Winged helix-like DNA-binding domain superfamily/Winged helix DNA-binding domain"/>
    <property type="match status" value="1"/>
</dbReference>
<keyword evidence="6" id="KW-1185">Reference proteome</keyword>
<organism evidence="5 6">
    <name type="scientific">Cryptosporangium arvum DSM 44712</name>
    <dbReference type="NCBI Taxonomy" id="927661"/>
    <lineage>
        <taxon>Bacteria</taxon>
        <taxon>Bacillati</taxon>
        <taxon>Actinomycetota</taxon>
        <taxon>Actinomycetes</taxon>
        <taxon>Cryptosporangiales</taxon>
        <taxon>Cryptosporangiaceae</taxon>
        <taxon>Cryptosporangium</taxon>
    </lineage>
</organism>
<name>A0A010ZVT4_9ACTN</name>
<dbReference type="PROSITE" id="PS50949">
    <property type="entry name" value="HTH_GNTR"/>
    <property type="match status" value="1"/>
</dbReference>
<dbReference type="PATRIC" id="fig|927661.3.peg.3941"/>
<dbReference type="InterPro" id="IPR011711">
    <property type="entry name" value="GntR_C"/>
</dbReference>
<gene>
    <name evidence="5" type="ORF">CryarDRAFT_3970</name>
</gene>
<evidence type="ECO:0000313" key="6">
    <source>
        <dbReference type="Proteomes" id="UP000021053"/>
    </source>
</evidence>
<dbReference type="PANTHER" id="PTHR43537:SF24">
    <property type="entry name" value="GLUCONATE OPERON TRANSCRIPTIONAL REPRESSOR"/>
    <property type="match status" value="1"/>
</dbReference>
<dbReference type="GO" id="GO:0003677">
    <property type="term" value="F:DNA binding"/>
    <property type="evidence" value="ECO:0007669"/>
    <property type="project" value="UniProtKB-KW"/>
</dbReference>
<dbReference type="SMART" id="SM00345">
    <property type="entry name" value="HTH_GNTR"/>
    <property type="match status" value="1"/>
</dbReference>
<feature type="domain" description="HTH gntR-type" evidence="4">
    <location>
        <begin position="6"/>
        <end position="73"/>
    </location>
</feature>
<dbReference type="InterPro" id="IPR036390">
    <property type="entry name" value="WH_DNA-bd_sf"/>
</dbReference>
<comment type="caution">
    <text evidence="5">The sequence shown here is derived from an EMBL/GenBank/DDBJ whole genome shotgun (WGS) entry which is preliminary data.</text>
</comment>
<dbReference type="HOGENOM" id="CLU_017584_5_1_11"/>
<evidence type="ECO:0000256" key="3">
    <source>
        <dbReference type="ARBA" id="ARBA00023163"/>
    </source>
</evidence>
<keyword evidence="3" id="KW-0804">Transcription</keyword>
<dbReference type="SUPFAM" id="SSF46785">
    <property type="entry name" value="Winged helix' DNA-binding domain"/>
    <property type="match status" value="1"/>
</dbReference>
<keyword evidence="1" id="KW-0805">Transcription regulation</keyword>
<dbReference type="SUPFAM" id="SSF48008">
    <property type="entry name" value="GntR ligand-binding domain-like"/>
    <property type="match status" value="1"/>
</dbReference>
<dbReference type="SMART" id="SM00895">
    <property type="entry name" value="FCD"/>
    <property type="match status" value="1"/>
</dbReference>
<dbReference type="RefSeq" id="WP_211247541.1">
    <property type="nucleotide sequence ID" value="NZ_KK073874.1"/>
</dbReference>
<evidence type="ECO:0000313" key="5">
    <source>
        <dbReference type="EMBL" id="EXG82769.1"/>
    </source>
</evidence>
<dbReference type="Pfam" id="PF07729">
    <property type="entry name" value="FCD"/>
    <property type="match status" value="1"/>
</dbReference>
<protein>
    <submittedName>
        <fullName evidence="5">Transcriptional regulator</fullName>
    </submittedName>
</protein>
<dbReference type="InterPro" id="IPR008920">
    <property type="entry name" value="TF_FadR/GntR_C"/>
</dbReference>